<keyword evidence="2" id="KW-0805">Transcription regulation</keyword>
<sequence>MSARLLIGQVAVLLGVTTKTIRHYHALGLIAEPSRGDNGYRLYELGTLMQFRVIQRLQEAGLSLRQIHALQSSVQPQLETARTLQVQLQATETEIQKLQLKQQRLVQLLQAEDVLSAALAPQTPFPVPEALRDALSQLALPADFLAFDLAAFGEVEALGWLPEQRQLWLDEVLTCLRHPGLPALLSKLVDLLQNADQLNETELRRQGTDLWFCVQVLGEETSPSPAALELTALLTGYFTQFVQSGQISEKQQWVLQLLDHA</sequence>
<dbReference type="EMBL" id="JBHLYR010000066">
    <property type="protein sequence ID" value="MFB9994823.1"/>
    <property type="molecule type" value="Genomic_DNA"/>
</dbReference>
<keyword evidence="1" id="KW-0678">Repressor</keyword>
<dbReference type="GO" id="GO:0003677">
    <property type="term" value="F:DNA binding"/>
    <property type="evidence" value="ECO:0007669"/>
    <property type="project" value="UniProtKB-KW"/>
</dbReference>
<keyword evidence="5" id="KW-0175">Coiled coil</keyword>
<evidence type="ECO:0000256" key="1">
    <source>
        <dbReference type="ARBA" id="ARBA00022491"/>
    </source>
</evidence>
<dbReference type="PRINTS" id="PR00040">
    <property type="entry name" value="HTHMERR"/>
</dbReference>
<proteinExistence type="predicted"/>
<dbReference type="PANTHER" id="PTHR30204:SF69">
    <property type="entry name" value="MERR-FAMILY TRANSCRIPTIONAL REGULATOR"/>
    <property type="match status" value="1"/>
</dbReference>
<dbReference type="Proteomes" id="UP001589733">
    <property type="component" value="Unassembled WGS sequence"/>
</dbReference>
<dbReference type="PANTHER" id="PTHR30204">
    <property type="entry name" value="REDOX-CYCLING DRUG-SENSING TRANSCRIPTIONAL ACTIVATOR SOXR"/>
    <property type="match status" value="1"/>
</dbReference>
<keyword evidence="8" id="KW-1185">Reference proteome</keyword>
<gene>
    <name evidence="7" type="ORF">ACFFLM_22995</name>
</gene>
<evidence type="ECO:0000313" key="8">
    <source>
        <dbReference type="Proteomes" id="UP001589733"/>
    </source>
</evidence>
<accession>A0ABV6B8U4</accession>
<dbReference type="InterPro" id="IPR009061">
    <property type="entry name" value="DNA-bd_dom_put_sf"/>
</dbReference>
<dbReference type="Pfam" id="PF00376">
    <property type="entry name" value="MerR"/>
    <property type="match status" value="1"/>
</dbReference>
<evidence type="ECO:0000256" key="3">
    <source>
        <dbReference type="ARBA" id="ARBA00023125"/>
    </source>
</evidence>
<dbReference type="SMART" id="SM00422">
    <property type="entry name" value="HTH_MERR"/>
    <property type="match status" value="1"/>
</dbReference>
<keyword evidence="4" id="KW-0804">Transcription</keyword>
<evidence type="ECO:0000259" key="6">
    <source>
        <dbReference type="PROSITE" id="PS50937"/>
    </source>
</evidence>
<evidence type="ECO:0000256" key="2">
    <source>
        <dbReference type="ARBA" id="ARBA00023015"/>
    </source>
</evidence>
<reference evidence="7 8" key="1">
    <citation type="submission" date="2024-09" db="EMBL/GenBank/DDBJ databases">
        <authorList>
            <person name="Sun Q."/>
            <person name="Mori K."/>
        </authorList>
    </citation>
    <scope>NUCLEOTIDE SEQUENCE [LARGE SCALE GENOMIC DNA]</scope>
    <source>
        <strain evidence="7 8">JCM 13503</strain>
    </source>
</reference>
<dbReference type="Gene3D" id="1.10.1660.10">
    <property type="match status" value="1"/>
</dbReference>
<evidence type="ECO:0000256" key="4">
    <source>
        <dbReference type="ARBA" id="ARBA00023163"/>
    </source>
</evidence>
<dbReference type="InterPro" id="IPR047057">
    <property type="entry name" value="MerR_fam"/>
</dbReference>
<comment type="caution">
    <text evidence="7">The sequence shown here is derived from an EMBL/GenBank/DDBJ whole genome shotgun (WGS) entry which is preliminary data.</text>
</comment>
<dbReference type="RefSeq" id="WP_380016150.1">
    <property type="nucleotide sequence ID" value="NZ_JBHLYR010000066.1"/>
</dbReference>
<organism evidence="7 8">
    <name type="scientific">Deinococcus oregonensis</name>
    <dbReference type="NCBI Taxonomy" id="1805970"/>
    <lineage>
        <taxon>Bacteria</taxon>
        <taxon>Thermotogati</taxon>
        <taxon>Deinococcota</taxon>
        <taxon>Deinococci</taxon>
        <taxon>Deinococcales</taxon>
        <taxon>Deinococcaceae</taxon>
        <taxon>Deinococcus</taxon>
    </lineage>
</organism>
<evidence type="ECO:0000313" key="7">
    <source>
        <dbReference type="EMBL" id="MFB9994823.1"/>
    </source>
</evidence>
<feature type="coiled-coil region" evidence="5">
    <location>
        <begin position="81"/>
        <end position="108"/>
    </location>
</feature>
<feature type="domain" description="HTH merR-type" evidence="6">
    <location>
        <begin position="4"/>
        <end position="73"/>
    </location>
</feature>
<dbReference type="InterPro" id="IPR000551">
    <property type="entry name" value="MerR-type_HTH_dom"/>
</dbReference>
<protein>
    <submittedName>
        <fullName evidence="7">MerR family DNA-binding transcriptional regulator</fullName>
    </submittedName>
</protein>
<dbReference type="PROSITE" id="PS50937">
    <property type="entry name" value="HTH_MERR_2"/>
    <property type="match status" value="1"/>
</dbReference>
<keyword evidence="3 7" id="KW-0238">DNA-binding</keyword>
<evidence type="ECO:0000256" key="5">
    <source>
        <dbReference type="SAM" id="Coils"/>
    </source>
</evidence>
<name>A0ABV6B8U4_9DEIO</name>
<dbReference type="SUPFAM" id="SSF46955">
    <property type="entry name" value="Putative DNA-binding domain"/>
    <property type="match status" value="1"/>
</dbReference>